<feature type="compositionally biased region" description="Polar residues" evidence="4">
    <location>
        <begin position="256"/>
        <end position="270"/>
    </location>
</feature>
<dbReference type="GO" id="GO:0003729">
    <property type="term" value="F:mRNA binding"/>
    <property type="evidence" value="ECO:0007669"/>
    <property type="project" value="TreeGrafter"/>
</dbReference>
<dbReference type="GO" id="GO:0017148">
    <property type="term" value="P:negative regulation of translation"/>
    <property type="evidence" value="ECO:0007669"/>
    <property type="project" value="TreeGrafter"/>
</dbReference>
<dbReference type="Gene3D" id="6.10.250.3250">
    <property type="match status" value="1"/>
</dbReference>
<evidence type="ECO:0000256" key="2">
    <source>
        <dbReference type="ARBA" id="ARBA00022980"/>
    </source>
</evidence>
<evidence type="ECO:0000256" key="3">
    <source>
        <dbReference type="ARBA" id="ARBA00023274"/>
    </source>
</evidence>
<evidence type="ECO:0000256" key="1">
    <source>
        <dbReference type="ARBA" id="ARBA00006227"/>
    </source>
</evidence>
<dbReference type="PANTHER" id="PTHR11545">
    <property type="entry name" value="RIBOSOMAL PROTEIN L13"/>
    <property type="match status" value="1"/>
</dbReference>
<dbReference type="Pfam" id="PF14009">
    <property type="entry name" value="PADRE"/>
    <property type="match status" value="1"/>
</dbReference>
<keyword evidence="3" id="KW-0687">Ribonucleoprotein</keyword>
<dbReference type="PANTHER" id="PTHR11545:SF18">
    <property type="entry name" value="60S RIBOSOMAL PROTEIN L13A-4"/>
    <property type="match status" value="1"/>
</dbReference>
<evidence type="ECO:0000313" key="5">
    <source>
        <dbReference type="EMBL" id="KAF2296444.1"/>
    </source>
</evidence>
<sequence length="337" mass="38992">MVSGSGICAKVVVVDAQHNMLWRLASTVAKELLNWQKVVVVRCEEICMSGGLVRQKMKMIPHKTKRGEAALARLKAYEGVPSPYDKMKRMVIPDALKVLRVQKGHKYCLLGRLSSEVGWNLYDTIRELEKKRKERAQALYERKKQLNKLRVKTEKVAGDRLGSQLEILTAVKYVEIHRQPVTAAEILKRYPRHSVTRPDVFEYPWVVVKPESVLNLGKVFYIVPNYTLYKLMKAHRERNQDSPHKSQSPKKHDNQKIQNQDSPIKSQAGSTPKHRNCHRQVNQSPPTTCCIWIPSLDQERDLRTRKQNKVVAWPEIVLKNKMSHLRLEEKPVEDSEL</sequence>
<name>A0A6A6L615_HEVBR</name>
<reference evidence="5 6" key="1">
    <citation type="journal article" date="2020" name="Mol. Plant">
        <title>The Chromosome-Based Rubber Tree Genome Provides New Insights into Spurge Genome Evolution and Rubber Biosynthesis.</title>
        <authorList>
            <person name="Liu J."/>
            <person name="Shi C."/>
            <person name="Shi C.C."/>
            <person name="Li W."/>
            <person name="Zhang Q.J."/>
            <person name="Zhang Y."/>
            <person name="Li K."/>
            <person name="Lu H.F."/>
            <person name="Shi C."/>
            <person name="Zhu S.T."/>
            <person name="Xiao Z.Y."/>
            <person name="Nan H."/>
            <person name="Yue Y."/>
            <person name="Zhu X.G."/>
            <person name="Wu Y."/>
            <person name="Hong X.N."/>
            <person name="Fan G.Y."/>
            <person name="Tong Y."/>
            <person name="Zhang D."/>
            <person name="Mao C.L."/>
            <person name="Liu Y.L."/>
            <person name="Hao S.J."/>
            <person name="Liu W.Q."/>
            <person name="Lv M.Q."/>
            <person name="Zhang H.B."/>
            <person name="Liu Y."/>
            <person name="Hu-Tang G.R."/>
            <person name="Wang J.P."/>
            <person name="Wang J.H."/>
            <person name="Sun Y.H."/>
            <person name="Ni S.B."/>
            <person name="Chen W.B."/>
            <person name="Zhang X.C."/>
            <person name="Jiao Y.N."/>
            <person name="Eichler E.E."/>
            <person name="Li G.H."/>
            <person name="Liu X."/>
            <person name="Gao L.Z."/>
        </authorList>
    </citation>
    <scope>NUCLEOTIDE SEQUENCE [LARGE SCALE GENOMIC DNA]</scope>
    <source>
        <strain evidence="6">cv. GT1</strain>
        <tissue evidence="5">Leaf</tissue>
    </source>
</reference>
<dbReference type="Proteomes" id="UP000467840">
    <property type="component" value="Chromosome 7"/>
</dbReference>
<dbReference type="Gene3D" id="3.90.1180.10">
    <property type="entry name" value="Ribosomal protein L13"/>
    <property type="match status" value="2"/>
</dbReference>
<protein>
    <recommendedName>
        <fullName evidence="7">60S ribosomal protein L13a</fullName>
    </recommendedName>
</protein>
<feature type="region of interest" description="Disordered" evidence="4">
    <location>
        <begin position="235"/>
        <end position="284"/>
    </location>
</feature>
<dbReference type="InterPro" id="IPR025322">
    <property type="entry name" value="PADRE_dom"/>
</dbReference>
<organism evidence="5 6">
    <name type="scientific">Hevea brasiliensis</name>
    <name type="common">Para rubber tree</name>
    <name type="synonym">Siphonia brasiliensis</name>
    <dbReference type="NCBI Taxonomy" id="3981"/>
    <lineage>
        <taxon>Eukaryota</taxon>
        <taxon>Viridiplantae</taxon>
        <taxon>Streptophyta</taxon>
        <taxon>Embryophyta</taxon>
        <taxon>Tracheophyta</taxon>
        <taxon>Spermatophyta</taxon>
        <taxon>Magnoliopsida</taxon>
        <taxon>eudicotyledons</taxon>
        <taxon>Gunneridae</taxon>
        <taxon>Pentapetalae</taxon>
        <taxon>rosids</taxon>
        <taxon>fabids</taxon>
        <taxon>Malpighiales</taxon>
        <taxon>Euphorbiaceae</taxon>
        <taxon>Crotonoideae</taxon>
        <taxon>Micrandreae</taxon>
        <taxon>Hevea</taxon>
    </lineage>
</organism>
<evidence type="ECO:0000256" key="4">
    <source>
        <dbReference type="SAM" id="MobiDB-lite"/>
    </source>
</evidence>
<dbReference type="AlphaFoldDB" id="A0A6A6L615"/>
<keyword evidence="6" id="KW-1185">Reference proteome</keyword>
<dbReference type="InterPro" id="IPR005822">
    <property type="entry name" value="Ribosomal_uL13"/>
</dbReference>
<dbReference type="GO" id="GO:0022625">
    <property type="term" value="C:cytosolic large ribosomal subunit"/>
    <property type="evidence" value="ECO:0007669"/>
    <property type="project" value="TreeGrafter"/>
</dbReference>
<feature type="compositionally biased region" description="Basic and acidic residues" evidence="4">
    <location>
        <begin position="237"/>
        <end position="255"/>
    </location>
</feature>
<comment type="similarity">
    <text evidence="1">Belongs to the universal ribosomal protein uL13 family.</text>
</comment>
<dbReference type="Pfam" id="PF00572">
    <property type="entry name" value="Ribosomal_L13"/>
    <property type="match status" value="1"/>
</dbReference>
<comment type="caution">
    <text evidence="5">The sequence shown here is derived from an EMBL/GenBank/DDBJ whole genome shotgun (WGS) entry which is preliminary data.</text>
</comment>
<dbReference type="SUPFAM" id="SSF52161">
    <property type="entry name" value="Ribosomal protein L13"/>
    <property type="match status" value="1"/>
</dbReference>
<dbReference type="EMBL" id="JAAGAX010000013">
    <property type="protein sequence ID" value="KAF2296444.1"/>
    <property type="molecule type" value="Genomic_DNA"/>
</dbReference>
<dbReference type="InterPro" id="IPR036899">
    <property type="entry name" value="Ribosomal_uL13_sf"/>
</dbReference>
<evidence type="ECO:0000313" key="6">
    <source>
        <dbReference type="Proteomes" id="UP000467840"/>
    </source>
</evidence>
<keyword evidence="2" id="KW-0689">Ribosomal protein</keyword>
<evidence type="ECO:0008006" key="7">
    <source>
        <dbReference type="Google" id="ProtNLM"/>
    </source>
</evidence>
<gene>
    <name evidence="5" type="ORF">GH714_038015</name>
</gene>
<dbReference type="GO" id="GO:0006412">
    <property type="term" value="P:translation"/>
    <property type="evidence" value="ECO:0007669"/>
    <property type="project" value="InterPro"/>
</dbReference>
<dbReference type="GO" id="GO:0003735">
    <property type="term" value="F:structural constituent of ribosome"/>
    <property type="evidence" value="ECO:0007669"/>
    <property type="project" value="InterPro"/>
</dbReference>
<dbReference type="FunFam" id="6.10.250.3250:FF:000001">
    <property type="entry name" value="60S ribosomal protein L13a"/>
    <property type="match status" value="1"/>
</dbReference>
<proteinExistence type="inferred from homology"/>
<accession>A0A6A6L615</accession>